<dbReference type="Pfam" id="PF05977">
    <property type="entry name" value="MFS_3"/>
    <property type="match status" value="1"/>
</dbReference>
<keyword evidence="6 7" id="KW-0472">Membrane</keyword>
<feature type="transmembrane region" description="Helical" evidence="7">
    <location>
        <begin position="180"/>
        <end position="202"/>
    </location>
</feature>
<dbReference type="PANTHER" id="PTHR23513:SF9">
    <property type="entry name" value="ENTEROBACTIN EXPORTER ENTS"/>
    <property type="match status" value="1"/>
</dbReference>
<protein>
    <submittedName>
        <fullName evidence="8">MFS transporter</fullName>
    </submittedName>
</protein>
<organism evidence="8 9">
    <name type="scientific">Puia dinghuensis</name>
    <dbReference type="NCBI Taxonomy" id="1792502"/>
    <lineage>
        <taxon>Bacteria</taxon>
        <taxon>Pseudomonadati</taxon>
        <taxon>Bacteroidota</taxon>
        <taxon>Chitinophagia</taxon>
        <taxon>Chitinophagales</taxon>
        <taxon>Chitinophagaceae</taxon>
        <taxon>Puia</taxon>
    </lineage>
</organism>
<dbReference type="PANTHER" id="PTHR23513">
    <property type="entry name" value="INTEGRAL MEMBRANE EFFLUX PROTEIN-RELATED"/>
    <property type="match status" value="1"/>
</dbReference>
<feature type="transmembrane region" description="Helical" evidence="7">
    <location>
        <begin position="269"/>
        <end position="288"/>
    </location>
</feature>
<dbReference type="Proteomes" id="UP000607559">
    <property type="component" value="Unassembled WGS sequence"/>
</dbReference>
<feature type="transmembrane region" description="Helical" evidence="7">
    <location>
        <begin position="297"/>
        <end position="315"/>
    </location>
</feature>
<dbReference type="AlphaFoldDB" id="A0A8J2U909"/>
<gene>
    <name evidence="8" type="primary">tetV</name>
    <name evidence="8" type="ORF">GCM10011511_08190</name>
</gene>
<evidence type="ECO:0000256" key="3">
    <source>
        <dbReference type="ARBA" id="ARBA00022475"/>
    </source>
</evidence>
<name>A0A8J2U909_9BACT</name>
<comment type="subcellular location">
    <subcellularLocation>
        <location evidence="1">Cell membrane</location>
        <topology evidence="1">Multi-pass membrane protein</topology>
    </subcellularLocation>
</comment>
<keyword evidence="9" id="KW-1185">Reference proteome</keyword>
<evidence type="ECO:0000256" key="7">
    <source>
        <dbReference type="SAM" id="Phobius"/>
    </source>
</evidence>
<feature type="transmembrane region" description="Helical" evidence="7">
    <location>
        <begin position="118"/>
        <end position="142"/>
    </location>
</feature>
<dbReference type="InterPro" id="IPR010290">
    <property type="entry name" value="TM_effector"/>
</dbReference>
<evidence type="ECO:0000313" key="9">
    <source>
        <dbReference type="Proteomes" id="UP000607559"/>
    </source>
</evidence>
<keyword evidence="5 7" id="KW-1133">Transmembrane helix</keyword>
<feature type="transmembrane region" description="Helical" evidence="7">
    <location>
        <begin position="50"/>
        <end position="71"/>
    </location>
</feature>
<feature type="transmembrane region" description="Helical" evidence="7">
    <location>
        <begin position="83"/>
        <end position="106"/>
    </location>
</feature>
<evidence type="ECO:0000313" key="8">
    <source>
        <dbReference type="EMBL" id="GGA87385.1"/>
    </source>
</evidence>
<evidence type="ECO:0000256" key="4">
    <source>
        <dbReference type="ARBA" id="ARBA00022692"/>
    </source>
</evidence>
<feature type="transmembrane region" description="Helical" evidence="7">
    <location>
        <begin position="233"/>
        <end position="257"/>
    </location>
</feature>
<accession>A0A8J2U909</accession>
<dbReference type="InterPro" id="IPR036259">
    <property type="entry name" value="MFS_trans_sf"/>
</dbReference>
<evidence type="ECO:0000256" key="6">
    <source>
        <dbReference type="ARBA" id="ARBA00023136"/>
    </source>
</evidence>
<reference evidence="8" key="2">
    <citation type="submission" date="2020-09" db="EMBL/GenBank/DDBJ databases">
        <authorList>
            <person name="Sun Q."/>
            <person name="Zhou Y."/>
        </authorList>
    </citation>
    <scope>NUCLEOTIDE SEQUENCE</scope>
    <source>
        <strain evidence="8">CGMCC 1.15448</strain>
    </source>
</reference>
<proteinExistence type="predicted"/>
<dbReference type="GO" id="GO:0005886">
    <property type="term" value="C:plasma membrane"/>
    <property type="evidence" value="ECO:0007669"/>
    <property type="project" value="UniProtKB-SubCell"/>
</dbReference>
<dbReference type="CDD" id="cd06173">
    <property type="entry name" value="MFS_MefA_like"/>
    <property type="match status" value="1"/>
</dbReference>
<keyword evidence="3" id="KW-1003">Cell membrane</keyword>
<feature type="transmembrane region" description="Helical" evidence="7">
    <location>
        <begin position="154"/>
        <end position="174"/>
    </location>
</feature>
<sequence length="414" mass="45664">MEDRRRPTALDVLRIPEYRNFITARFFYIMALRMVTTIVGWRIYEITHNPFAIGLIGLSEFLPAFCLALYAGHVIDKSDKRTLLLRTTAFYALCVAGLLALAFGPISNSLQHHWVQWLTYTIIFCTGVIRAFAGPALQAIIAQIVPKEKLPGAVTLNTSAFLFASVTGHATAGFLIAHTSYLVCFSVVALYVIIAWTFLFTLSPKKHFMTAGEQKTWDSIKEGLRFVFHTKEVLGALALDLFAVLFGGAVAMIPVYARDILKVGPIGFGWLNAADDIGSICMITAMALRPLHRRQGYILLYAVFGFGACIIVFGLSKWYLLSFLALLCSGMLDGISVVIRGTIVQVKTPDSMRGRVSSVNSMFINSSNELGQFESGVMARLLGVVPSVVFGGCMTILVVITTWFKAPTLRKLQY</sequence>
<feature type="transmembrane region" description="Helical" evidence="7">
    <location>
        <begin position="21"/>
        <end position="44"/>
    </location>
</feature>
<feature type="transmembrane region" description="Helical" evidence="7">
    <location>
        <begin position="381"/>
        <end position="404"/>
    </location>
</feature>
<comment type="caution">
    <text evidence="8">The sequence shown here is derived from an EMBL/GenBank/DDBJ whole genome shotgun (WGS) entry which is preliminary data.</text>
</comment>
<evidence type="ECO:0000256" key="5">
    <source>
        <dbReference type="ARBA" id="ARBA00022989"/>
    </source>
</evidence>
<feature type="transmembrane region" description="Helical" evidence="7">
    <location>
        <begin position="321"/>
        <end position="343"/>
    </location>
</feature>
<keyword evidence="4 7" id="KW-0812">Transmembrane</keyword>
<evidence type="ECO:0000256" key="2">
    <source>
        <dbReference type="ARBA" id="ARBA00022448"/>
    </source>
</evidence>
<dbReference type="RefSeq" id="WP_188928820.1">
    <property type="nucleotide sequence ID" value="NZ_BMJC01000001.1"/>
</dbReference>
<dbReference type="EMBL" id="BMJC01000001">
    <property type="protein sequence ID" value="GGA87385.1"/>
    <property type="molecule type" value="Genomic_DNA"/>
</dbReference>
<reference evidence="8" key="1">
    <citation type="journal article" date="2014" name="Int. J. Syst. Evol. Microbiol.">
        <title>Complete genome sequence of Corynebacterium casei LMG S-19264T (=DSM 44701T), isolated from a smear-ripened cheese.</title>
        <authorList>
            <consortium name="US DOE Joint Genome Institute (JGI-PGF)"/>
            <person name="Walter F."/>
            <person name="Albersmeier A."/>
            <person name="Kalinowski J."/>
            <person name="Ruckert C."/>
        </authorList>
    </citation>
    <scope>NUCLEOTIDE SEQUENCE</scope>
    <source>
        <strain evidence="8">CGMCC 1.15448</strain>
    </source>
</reference>
<dbReference type="SUPFAM" id="SSF103473">
    <property type="entry name" value="MFS general substrate transporter"/>
    <property type="match status" value="1"/>
</dbReference>
<keyword evidence="2" id="KW-0813">Transport</keyword>
<evidence type="ECO:0000256" key="1">
    <source>
        <dbReference type="ARBA" id="ARBA00004651"/>
    </source>
</evidence>
<dbReference type="Gene3D" id="1.20.1250.20">
    <property type="entry name" value="MFS general substrate transporter like domains"/>
    <property type="match status" value="1"/>
</dbReference>